<feature type="region of interest" description="Disordered" evidence="1">
    <location>
        <begin position="265"/>
        <end position="318"/>
    </location>
</feature>
<reference evidence="3" key="1">
    <citation type="submission" date="2013-09" db="EMBL/GenBank/DDBJ databases">
        <title>The Genome Sequence of Anopheles maculatus species B.</title>
        <authorList>
            <consortium name="The Broad Institute Genomics Platform"/>
            <person name="Neafsey D.E."/>
            <person name="Besansky N."/>
            <person name="Howell P."/>
            <person name="Walton C."/>
            <person name="Young S.K."/>
            <person name="Zeng Q."/>
            <person name="Gargeya S."/>
            <person name="Fitzgerald M."/>
            <person name="Haas B."/>
            <person name="Abouelleil A."/>
            <person name="Allen A.W."/>
            <person name="Alvarado L."/>
            <person name="Arachchi H.M."/>
            <person name="Berlin A.M."/>
            <person name="Chapman S.B."/>
            <person name="Gainer-Dewar J."/>
            <person name="Goldberg J."/>
            <person name="Griggs A."/>
            <person name="Gujja S."/>
            <person name="Hansen M."/>
            <person name="Howarth C."/>
            <person name="Imamovic A."/>
            <person name="Ireland A."/>
            <person name="Larimer J."/>
            <person name="McCowan C."/>
            <person name="Murphy C."/>
            <person name="Pearson M."/>
            <person name="Poon T.W."/>
            <person name="Priest M."/>
            <person name="Roberts A."/>
            <person name="Saif S."/>
            <person name="Shea T."/>
            <person name="Sisk P."/>
            <person name="Sykes S."/>
            <person name="Wortman J."/>
            <person name="Nusbaum C."/>
            <person name="Birren B."/>
        </authorList>
    </citation>
    <scope>NUCLEOTIDE SEQUENCE [LARGE SCALE GENOMIC DNA]</scope>
    <source>
        <strain evidence="3">maculatus3</strain>
    </source>
</reference>
<dbReference type="VEuPathDB" id="VectorBase:AMAM004905"/>
<accession>A0A182SE25</accession>
<name>A0A182SE25_9DIPT</name>
<reference evidence="2" key="2">
    <citation type="submission" date="2020-05" db="UniProtKB">
        <authorList>
            <consortium name="EnsemblMetazoa"/>
        </authorList>
    </citation>
    <scope>IDENTIFICATION</scope>
    <source>
        <strain evidence="2">maculatus3</strain>
    </source>
</reference>
<sequence length="318" mass="33177">SYNFSRPPLPLRRVPFLSTRSAFISYVRRRGEPDGGQTDSAQSVSNGNPVPNGNVLDTSLANTTDSELSDGYTTQQILLKSDHLAKGLGYSSLRGTIKVSRPGGGGESDAAFTPSPPVTIQNVDQNVSLALAHQTRIKNLYTNNGNVHGGMAGAMNGGVHGPAVSAIGTGGYTLQDTLRDGVHHHPNPSHHRRPDSSSSASSATDWEGSGHATVLRRAAHQGHHLPPLPPPRQTLPMVESLRPLAPLAPVYNNINGAVGPAVGPAGKSSIQNGGQKSLSVLESTSSDSEFERSFDLPAGSSNAASISSKLTSLAHSLQ</sequence>
<organism evidence="2 3">
    <name type="scientific">Anopheles maculatus</name>
    <dbReference type="NCBI Taxonomy" id="74869"/>
    <lineage>
        <taxon>Eukaryota</taxon>
        <taxon>Metazoa</taxon>
        <taxon>Ecdysozoa</taxon>
        <taxon>Arthropoda</taxon>
        <taxon>Hexapoda</taxon>
        <taxon>Insecta</taxon>
        <taxon>Pterygota</taxon>
        <taxon>Neoptera</taxon>
        <taxon>Endopterygota</taxon>
        <taxon>Diptera</taxon>
        <taxon>Nematocera</taxon>
        <taxon>Culicoidea</taxon>
        <taxon>Culicidae</taxon>
        <taxon>Anophelinae</taxon>
        <taxon>Anopheles</taxon>
        <taxon>Anopheles maculatus group</taxon>
    </lineage>
</organism>
<proteinExistence type="predicted"/>
<dbReference type="Proteomes" id="UP000075901">
    <property type="component" value="Unassembled WGS sequence"/>
</dbReference>
<evidence type="ECO:0000256" key="1">
    <source>
        <dbReference type="SAM" id="MobiDB-lite"/>
    </source>
</evidence>
<protein>
    <submittedName>
        <fullName evidence="2">Uncharacterized protein</fullName>
    </submittedName>
</protein>
<keyword evidence="3" id="KW-1185">Reference proteome</keyword>
<dbReference type="EnsemblMetazoa" id="AMAM004905-RA">
    <property type="protein sequence ID" value="AMAM004905-PA"/>
    <property type="gene ID" value="AMAM004905"/>
</dbReference>
<feature type="compositionally biased region" description="Basic residues" evidence="1">
    <location>
        <begin position="184"/>
        <end position="193"/>
    </location>
</feature>
<feature type="region of interest" description="Disordered" evidence="1">
    <location>
        <begin position="175"/>
        <end position="210"/>
    </location>
</feature>
<evidence type="ECO:0000313" key="2">
    <source>
        <dbReference type="EnsemblMetazoa" id="AMAM004905-PA"/>
    </source>
</evidence>
<evidence type="ECO:0000313" key="3">
    <source>
        <dbReference type="Proteomes" id="UP000075901"/>
    </source>
</evidence>
<feature type="region of interest" description="Disordered" evidence="1">
    <location>
        <begin position="29"/>
        <end position="60"/>
    </location>
</feature>
<feature type="compositionally biased region" description="Polar residues" evidence="1">
    <location>
        <begin position="299"/>
        <end position="318"/>
    </location>
</feature>
<feature type="compositionally biased region" description="Low complexity" evidence="1">
    <location>
        <begin position="43"/>
        <end position="55"/>
    </location>
</feature>
<feature type="compositionally biased region" description="Low complexity" evidence="1">
    <location>
        <begin position="277"/>
        <end position="287"/>
    </location>
</feature>
<dbReference type="AlphaFoldDB" id="A0A182SE25"/>